<protein>
    <submittedName>
        <fullName evidence="1">Uncharacterized protein</fullName>
    </submittedName>
</protein>
<evidence type="ECO:0000313" key="2">
    <source>
        <dbReference type="Proteomes" id="UP000244334"/>
    </source>
</evidence>
<organism evidence="1 2">
    <name type="scientific">Candidatus Erwinia dacicola</name>
    <dbReference type="NCBI Taxonomy" id="252393"/>
    <lineage>
        <taxon>Bacteria</taxon>
        <taxon>Pseudomonadati</taxon>
        <taxon>Pseudomonadota</taxon>
        <taxon>Gammaproteobacteria</taxon>
        <taxon>Enterobacterales</taxon>
        <taxon>Erwiniaceae</taxon>
        <taxon>Erwinia</taxon>
    </lineage>
</organism>
<evidence type="ECO:0000313" key="1">
    <source>
        <dbReference type="EMBL" id="RAP71936.1"/>
    </source>
</evidence>
<dbReference type="EMBL" id="LJAM02000080">
    <property type="protein sequence ID" value="RAP71936.1"/>
    <property type="molecule type" value="Genomic_DNA"/>
</dbReference>
<comment type="caution">
    <text evidence="1">The sequence shown here is derived from an EMBL/GenBank/DDBJ whole genome shotgun (WGS) entry which is preliminary data.</text>
</comment>
<feature type="non-terminal residue" evidence="1">
    <location>
        <position position="1"/>
    </location>
</feature>
<dbReference type="Proteomes" id="UP000244334">
    <property type="component" value="Unassembled WGS sequence"/>
</dbReference>
<name>A0A328TVU8_9GAMM</name>
<gene>
    <name evidence="1" type="ORF">ACZ87_01233</name>
</gene>
<keyword evidence="2" id="KW-1185">Reference proteome</keyword>
<reference evidence="1" key="1">
    <citation type="submission" date="2018-04" db="EMBL/GenBank/DDBJ databases">
        <title>Genomes of the Obligate Erwinia dacicola and Facultative Enterobacter sp. OLF Endosymbionts of the Olive Fruit fly, Bactrocera oleae.</title>
        <authorList>
            <person name="Estes A.M."/>
            <person name="Hearn D.J."/>
            <person name="Agarwal S."/>
            <person name="Pierson E.A."/>
            <person name="Dunning-Hotopp J.C."/>
        </authorList>
    </citation>
    <scope>NUCLEOTIDE SEQUENCE [LARGE SCALE GENOMIC DNA]</scope>
    <source>
        <strain evidence="1">Oroville</strain>
    </source>
</reference>
<sequence>SDLHRQVGQFYIGSDSHFLKRQFALQHLQSLLQQ</sequence>
<dbReference type="AlphaFoldDB" id="A0A328TVU8"/>
<accession>A0A328TVU8</accession>
<proteinExistence type="predicted"/>